<accession>A0A518H6G8</accession>
<dbReference type="InterPro" id="IPR059226">
    <property type="entry name" value="Choice_anch_Q_dom"/>
</dbReference>
<reference evidence="2 3" key="1">
    <citation type="submission" date="2019-02" db="EMBL/GenBank/DDBJ databases">
        <title>Deep-cultivation of Planctomycetes and their phenomic and genomic characterization uncovers novel biology.</title>
        <authorList>
            <person name="Wiegand S."/>
            <person name="Jogler M."/>
            <person name="Boedeker C."/>
            <person name="Pinto D."/>
            <person name="Vollmers J."/>
            <person name="Rivas-Marin E."/>
            <person name="Kohn T."/>
            <person name="Peeters S.H."/>
            <person name="Heuer A."/>
            <person name="Rast P."/>
            <person name="Oberbeckmann S."/>
            <person name="Bunk B."/>
            <person name="Jeske O."/>
            <person name="Meyerdierks A."/>
            <person name="Storesund J.E."/>
            <person name="Kallscheuer N."/>
            <person name="Luecker S."/>
            <person name="Lage O.M."/>
            <person name="Pohl T."/>
            <person name="Merkel B.J."/>
            <person name="Hornburger P."/>
            <person name="Mueller R.-W."/>
            <person name="Bruemmer F."/>
            <person name="Labrenz M."/>
            <person name="Spormann A.M."/>
            <person name="Op den Camp H."/>
            <person name="Overmann J."/>
            <person name="Amann R."/>
            <person name="Jetten M.S.M."/>
            <person name="Mascher T."/>
            <person name="Medema M.H."/>
            <person name="Devos D.P."/>
            <person name="Kaster A.-K."/>
            <person name="Ovreas L."/>
            <person name="Rohde M."/>
            <person name="Galperin M.Y."/>
            <person name="Jogler C."/>
        </authorList>
    </citation>
    <scope>NUCLEOTIDE SEQUENCE [LARGE SCALE GENOMIC DNA]</scope>
    <source>
        <strain evidence="2 3">ElP</strain>
    </source>
</reference>
<feature type="region of interest" description="Disordered" evidence="1">
    <location>
        <begin position="324"/>
        <end position="352"/>
    </location>
</feature>
<dbReference type="EMBL" id="CP036426">
    <property type="protein sequence ID" value="QDV36433.1"/>
    <property type="molecule type" value="Genomic_DNA"/>
</dbReference>
<dbReference type="KEGG" id="tpla:ElP_43570"/>
<name>A0A518H6G8_9BACT</name>
<dbReference type="PANTHER" id="PTHR11319:SF35">
    <property type="entry name" value="OUTER MEMBRANE PROTEIN PMPC-RELATED"/>
    <property type="match status" value="1"/>
</dbReference>
<sequence length="639" mass="63225">MTLRGTLILGRDPEPVTIDGRGLITLDAGGSGRVVRILEGTTATLAGLSIRGGQLASFGGGGGVFNDGELTLVDSTVSGNSASFGAGLFNYGSLTLIRSTITGNTAEDPDGFFGGNGGGVTNYYGELMLVDSVVSGNRAGFAGGVQNNAGTLTLLRTVVRENVAAEGGGGVSSWGGSSAIIDSTISGNSARTGGGIVGSNLTIRGTTIEGNAAADDGGGLSVGGGTTLVDSTVVDNTAGRDGGGLSSSYGRMALVNSTVGGNSAGQNGGGISNAGSLVLIHATLTANRAGSGTGGGLYTSPPSYSYYSNQPGGTSRLVNTIVSGDTRGEDGTPDNLGGAAPTPGSAGNLVGSGEVSLDPAFNLVGIDDPRLGPLADNGGPTPTHALLPDSPAIDLGIYLIDPTTDQRGVSRLQGITPDAGAFEFEAAPPRAPEASSLIVSTLEDVVDPYDDLTSLREALAFAALRAGDDAVTFDPSLSGTIVVRPEPYGDLTLADGSGSVTIDGRGVITLDARGAGRVLAIEAGTTATLVGLTITGGRLEGNRQRGGGILNLGVLTLADSVVRDNSAPFGGGLFNDGGSLTLVRSVVSGNVAQFNGGGAVNSRGEMTVIDSTIRDNEAGAANPYGSAGYGGACWMKVGR</sequence>
<protein>
    <submittedName>
        <fullName evidence="2">Uncharacterized protein</fullName>
    </submittedName>
</protein>
<dbReference type="Proteomes" id="UP000317835">
    <property type="component" value="Chromosome"/>
</dbReference>
<dbReference type="PANTHER" id="PTHR11319">
    <property type="entry name" value="G PROTEIN-COUPLED RECEPTOR-RELATED"/>
    <property type="match status" value="1"/>
</dbReference>
<dbReference type="NCBIfam" id="NF041518">
    <property type="entry name" value="choice_anch_Q"/>
    <property type="match status" value="1"/>
</dbReference>
<dbReference type="OrthoDB" id="292920at2"/>
<dbReference type="SUPFAM" id="SSF51126">
    <property type="entry name" value="Pectin lyase-like"/>
    <property type="match status" value="3"/>
</dbReference>
<proteinExistence type="predicted"/>
<evidence type="ECO:0000256" key="1">
    <source>
        <dbReference type="SAM" id="MobiDB-lite"/>
    </source>
</evidence>
<organism evidence="2 3">
    <name type="scientific">Tautonia plasticadhaerens</name>
    <dbReference type="NCBI Taxonomy" id="2527974"/>
    <lineage>
        <taxon>Bacteria</taxon>
        <taxon>Pseudomonadati</taxon>
        <taxon>Planctomycetota</taxon>
        <taxon>Planctomycetia</taxon>
        <taxon>Isosphaerales</taxon>
        <taxon>Isosphaeraceae</taxon>
        <taxon>Tautonia</taxon>
    </lineage>
</organism>
<dbReference type="InterPro" id="IPR011050">
    <property type="entry name" value="Pectin_lyase_fold/virulence"/>
</dbReference>
<dbReference type="RefSeq" id="WP_145272695.1">
    <property type="nucleotide sequence ID" value="NZ_CP036426.1"/>
</dbReference>
<dbReference type="AlphaFoldDB" id="A0A518H6G8"/>
<keyword evidence="3" id="KW-1185">Reference proteome</keyword>
<evidence type="ECO:0000313" key="3">
    <source>
        <dbReference type="Proteomes" id="UP000317835"/>
    </source>
</evidence>
<evidence type="ECO:0000313" key="2">
    <source>
        <dbReference type="EMBL" id="QDV36433.1"/>
    </source>
</evidence>
<gene>
    <name evidence="2" type="ORF">ElP_43570</name>
</gene>